<dbReference type="EMBL" id="JXTB01000582">
    <property type="protein sequence ID" value="PON36138.1"/>
    <property type="molecule type" value="Genomic_DNA"/>
</dbReference>
<name>A0A2P5AHW9_PARAD</name>
<accession>A0A2P5AHW9</accession>
<dbReference type="AlphaFoldDB" id="A0A2P5AHW9"/>
<comment type="caution">
    <text evidence="2">The sequence shown here is derived from an EMBL/GenBank/DDBJ whole genome shotgun (WGS) entry which is preliminary data.</text>
</comment>
<sequence>MCYHFRKADLLTFHTKIAARPSPLSSAHSPPQVVPCRDPNPAIHRATRASPRPRPSHRPPMHRRDSILRYFSHDQPTLRPSHASRSDHRTNLSPVLL</sequence>
<reference evidence="3" key="1">
    <citation type="submission" date="2016-06" db="EMBL/GenBank/DDBJ databases">
        <title>Parallel loss of symbiosis genes in relatives of nitrogen-fixing non-legume Parasponia.</title>
        <authorList>
            <person name="Van Velzen R."/>
            <person name="Holmer R."/>
            <person name="Bu F."/>
            <person name="Rutten L."/>
            <person name="Van Zeijl A."/>
            <person name="Liu W."/>
            <person name="Santuari L."/>
            <person name="Cao Q."/>
            <person name="Sharma T."/>
            <person name="Shen D."/>
            <person name="Roswanjaya Y."/>
            <person name="Wardhani T."/>
            <person name="Kalhor M.S."/>
            <person name="Jansen J."/>
            <person name="Van den Hoogen J."/>
            <person name="Gungor B."/>
            <person name="Hartog M."/>
            <person name="Hontelez J."/>
            <person name="Verver J."/>
            <person name="Yang W.-C."/>
            <person name="Schijlen E."/>
            <person name="Repin R."/>
            <person name="Schilthuizen M."/>
            <person name="Schranz E."/>
            <person name="Heidstra R."/>
            <person name="Miyata K."/>
            <person name="Fedorova E."/>
            <person name="Kohlen W."/>
            <person name="Bisseling T."/>
            <person name="Smit S."/>
            <person name="Geurts R."/>
        </authorList>
    </citation>
    <scope>NUCLEOTIDE SEQUENCE [LARGE SCALE GENOMIC DNA]</scope>
    <source>
        <strain evidence="3">cv. WU1-14</strain>
    </source>
</reference>
<proteinExistence type="predicted"/>
<feature type="region of interest" description="Disordered" evidence="1">
    <location>
        <begin position="21"/>
        <end position="97"/>
    </location>
</feature>
<evidence type="ECO:0000313" key="2">
    <source>
        <dbReference type="EMBL" id="PON36138.1"/>
    </source>
</evidence>
<gene>
    <name evidence="2" type="ORF">PanWU01x14_330740</name>
</gene>
<organism evidence="2 3">
    <name type="scientific">Parasponia andersonii</name>
    <name type="common">Sponia andersonii</name>
    <dbReference type="NCBI Taxonomy" id="3476"/>
    <lineage>
        <taxon>Eukaryota</taxon>
        <taxon>Viridiplantae</taxon>
        <taxon>Streptophyta</taxon>
        <taxon>Embryophyta</taxon>
        <taxon>Tracheophyta</taxon>
        <taxon>Spermatophyta</taxon>
        <taxon>Magnoliopsida</taxon>
        <taxon>eudicotyledons</taxon>
        <taxon>Gunneridae</taxon>
        <taxon>Pentapetalae</taxon>
        <taxon>rosids</taxon>
        <taxon>fabids</taxon>
        <taxon>Rosales</taxon>
        <taxon>Cannabaceae</taxon>
        <taxon>Parasponia</taxon>
    </lineage>
</organism>
<evidence type="ECO:0000313" key="3">
    <source>
        <dbReference type="Proteomes" id="UP000237105"/>
    </source>
</evidence>
<evidence type="ECO:0000256" key="1">
    <source>
        <dbReference type="SAM" id="MobiDB-lite"/>
    </source>
</evidence>
<keyword evidence="3" id="KW-1185">Reference proteome</keyword>
<dbReference type="Proteomes" id="UP000237105">
    <property type="component" value="Unassembled WGS sequence"/>
</dbReference>
<protein>
    <submittedName>
        <fullName evidence="2">Uncharacterized protein</fullName>
    </submittedName>
</protein>